<dbReference type="InterPro" id="IPR010730">
    <property type="entry name" value="HET"/>
</dbReference>
<evidence type="ECO:0000259" key="1">
    <source>
        <dbReference type="Pfam" id="PF06985"/>
    </source>
</evidence>
<dbReference type="PANTHER" id="PTHR10622:SF10">
    <property type="entry name" value="HET DOMAIN-CONTAINING PROTEIN"/>
    <property type="match status" value="1"/>
</dbReference>
<dbReference type="STRING" id="576137.A0A1L7WUR3"/>
<accession>A0A1L7WUR3</accession>
<keyword evidence="3" id="KW-1185">Reference proteome</keyword>
<proteinExistence type="predicted"/>
<dbReference type="AlphaFoldDB" id="A0A1L7WUR3"/>
<dbReference type="Proteomes" id="UP000184330">
    <property type="component" value="Unassembled WGS sequence"/>
</dbReference>
<dbReference type="PANTHER" id="PTHR10622">
    <property type="entry name" value="HET DOMAIN-CONTAINING PROTEIN"/>
    <property type="match status" value="1"/>
</dbReference>
<feature type="domain" description="Heterokaryon incompatibility" evidence="1">
    <location>
        <begin position="22"/>
        <end position="109"/>
    </location>
</feature>
<evidence type="ECO:0000313" key="3">
    <source>
        <dbReference type="Proteomes" id="UP000184330"/>
    </source>
</evidence>
<sequence length="595" mass="67548">MRLIDTATLQLHEYFGDEIPRYAILSHRWEEGEVKLQDFESGRGPFFAGWKKITGCCAKAASDGWPYVWIDCCCIDKMSSVELSEAINSMFNYYRGSEVCYAYLSDVQNSGDWQVGFENSKWFTRGWTLQELLAPRWVEFLDREWNEIGTKQTLQAIIERATGITHLDTFETACIAQKMSWASRRETTRPEDQAYCLMGIFGVSMPLLYGEGSIGAFERLQLQILSKSDDESIFAWADESSEGGLGLLATSPSMFAKSGSVQRANFDEIRPPYGMTNKGLRFELLLTPNPYQRNFVKTEILAPLNCSQPGESEFLEHLIALRLISESGKVYRLGGVETLEFNKQIGPTFHLSERTTVHIDQKLAKPAILDNELLQITFKTRELPECSFNLQESFNWFENSETSYEWVDTSDLLNSLPGIGESTVTFATGPPKDHELSIRFFSKTSQPSFLVGLLFRNTRLEQGNSGDHINDFAVFVGSNPNEVYLDVVATGSKSLGVVARENQLGRDIWLGGYQGLYTEPPRPSRRKDRFLIQLSTTTKLEATMKKVRLDKGLTTYVTELHFEETARLTRTPHNSNIRDDKQITMRAFSVMRLSK</sequence>
<reference evidence="2 3" key="1">
    <citation type="submission" date="2016-03" db="EMBL/GenBank/DDBJ databases">
        <authorList>
            <person name="Ploux O."/>
        </authorList>
    </citation>
    <scope>NUCLEOTIDE SEQUENCE [LARGE SCALE GENOMIC DNA]</scope>
    <source>
        <strain evidence="2 3">UAMH 11012</strain>
    </source>
</reference>
<gene>
    <name evidence="2" type="ORF">PAC_06398</name>
</gene>
<name>A0A1L7WUR3_9HELO</name>
<protein>
    <recommendedName>
        <fullName evidence="1">Heterokaryon incompatibility domain-containing protein</fullName>
    </recommendedName>
</protein>
<dbReference type="OrthoDB" id="5303367at2759"/>
<dbReference type="EMBL" id="FJOG01000008">
    <property type="protein sequence ID" value="CZR56509.1"/>
    <property type="molecule type" value="Genomic_DNA"/>
</dbReference>
<dbReference type="Pfam" id="PF06985">
    <property type="entry name" value="HET"/>
    <property type="match status" value="1"/>
</dbReference>
<organism evidence="2 3">
    <name type="scientific">Phialocephala subalpina</name>
    <dbReference type="NCBI Taxonomy" id="576137"/>
    <lineage>
        <taxon>Eukaryota</taxon>
        <taxon>Fungi</taxon>
        <taxon>Dikarya</taxon>
        <taxon>Ascomycota</taxon>
        <taxon>Pezizomycotina</taxon>
        <taxon>Leotiomycetes</taxon>
        <taxon>Helotiales</taxon>
        <taxon>Mollisiaceae</taxon>
        <taxon>Phialocephala</taxon>
        <taxon>Phialocephala fortinii species complex</taxon>
    </lineage>
</organism>
<evidence type="ECO:0000313" key="2">
    <source>
        <dbReference type="EMBL" id="CZR56509.1"/>
    </source>
</evidence>